<dbReference type="GeneID" id="41972194"/>
<evidence type="ECO:0000313" key="9">
    <source>
        <dbReference type="Proteomes" id="UP000319257"/>
    </source>
</evidence>
<keyword evidence="9" id="KW-1185">Reference proteome</keyword>
<dbReference type="STRING" id="1093900.A0A507BCQ8"/>
<keyword evidence="4 6" id="KW-0472">Membrane</keyword>
<evidence type="ECO:0000259" key="7">
    <source>
        <dbReference type="Pfam" id="PF10277"/>
    </source>
</evidence>
<feature type="compositionally biased region" description="Basic and acidic residues" evidence="5">
    <location>
        <begin position="266"/>
        <end position="282"/>
    </location>
</feature>
<evidence type="ECO:0000313" key="8">
    <source>
        <dbReference type="EMBL" id="TPX15189.1"/>
    </source>
</evidence>
<feature type="transmembrane region" description="Helical" evidence="6">
    <location>
        <begin position="60"/>
        <end position="78"/>
    </location>
</feature>
<protein>
    <recommendedName>
        <fullName evidence="7">CWH43-like N-terminal domain-containing protein</fullName>
    </recommendedName>
</protein>
<dbReference type="InterPro" id="IPR050911">
    <property type="entry name" value="DRAM/TMEM150_Autophagy_Mod"/>
</dbReference>
<evidence type="ECO:0000256" key="4">
    <source>
        <dbReference type="ARBA" id="ARBA00023136"/>
    </source>
</evidence>
<dbReference type="InterPro" id="IPR019402">
    <property type="entry name" value="CWH43_N"/>
</dbReference>
<feature type="transmembrane region" description="Helical" evidence="6">
    <location>
        <begin position="98"/>
        <end position="119"/>
    </location>
</feature>
<feature type="transmembrane region" description="Helical" evidence="6">
    <location>
        <begin position="131"/>
        <end position="149"/>
    </location>
</feature>
<dbReference type="FunCoup" id="A0A507BCQ8">
    <property type="interactions" value="56"/>
</dbReference>
<dbReference type="PANTHER" id="PTHR21324:SF2">
    <property type="entry name" value="EG:22E5.9 PROTEIN"/>
    <property type="match status" value="1"/>
</dbReference>
<feature type="transmembrane region" description="Helical" evidence="6">
    <location>
        <begin position="224"/>
        <end position="249"/>
    </location>
</feature>
<dbReference type="AlphaFoldDB" id="A0A507BCQ8"/>
<dbReference type="Pfam" id="PF10277">
    <property type="entry name" value="Frag1"/>
    <property type="match status" value="1"/>
</dbReference>
<comment type="caution">
    <text evidence="8">The sequence shown here is derived from an EMBL/GenBank/DDBJ whole genome shotgun (WGS) entry which is preliminary data.</text>
</comment>
<dbReference type="OrthoDB" id="10032492at2759"/>
<evidence type="ECO:0000256" key="6">
    <source>
        <dbReference type="SAM" id="Phobius"/>
    </source>
</evidence>
<dbReference type="InParanoid" id="A0A507BCQ8"/>
<organism evidence="8 9">
    <name type="scientific">Thyridium curvatum</name>
    <dbReference type="NCBI Taxonomy" id="1093900"/>
    <lineage>
        <taxon>Eukaryota</taxon>
        <taxon>Fungi</taxon>
        <taxon>Dikarya</taxon>
        <taxon>Ascomycota</taxon>
        <taxon>Pezizomycotina</taxon>
        <taxon>Sordariomycetes</taxon>
        <taxon>Sordariomycetidae</taxon>
        <taxon>Thyridiales</taxon>
        <taxon>Thyridiaceae</taxon>
        <taxon>Thyridium</taxon>
    </lineage>
</organism>
<sequence length="302" mass="34055">MIRISYWVLPIISGVFWLATLLALLIYWNVDTGRKIYSSMQDGQRIAYISDVGAAELKPLFIAGCCLTTVFLDLSFLADRVLRHRGRLVPNTTLSEKVLSGLTIVFAIIGTAGLILLSIFDTARHPRLHDIFLLLFIAGYLLSAIFICWEYQRLGASESEPSPFLLDPLSTQTLTCFPPNTAHREHRVLRVSFWIKLLFVLVELVLAIAFAACTFTKHRDAGAVIEWAIAFIFSFYVFSFCADLYPAIYTKQRGARFPKRKSRNLRQMEEATRTDGRHDSDRQLNGGGAAAMNGYSTRPTNF</sequence>
<reference evidence="8 9" key="1">
    <citation type="submission" date="2019-06" db="EMBL/GenBank/DDBJ databases">
        <title>Draft genome sequence of the filamentous fungus Phialemoniopsis curvata isolated from diesel fuel.</title>
        <authorList>
            <person name="Varaljay V.A."/>
            <person name="Lyon W.J."/>
            <person name="Crouch A.L."/>
            <person name="Drake C.E."/>
            <person name="Hollomon J.M."/>
            <person name="Nadeau L.J."/>
            <person name="Nunn H.S."/>
            <person name="Stevenson B.S."/>
            <person name="Bojanowski C.L."/>
            <person name="Crookes-Goodson W.J."/>
        </authorList>
    </citation>
    <scope>NUCLEOTIDE SEQUENCE [LARGE SCALE GENOMIC DNA]</scope>
    <source>
        <strain evidence="8 9">D216</strain>
    </source>
</reference>
<dbReference type="EMBL" id="SKBQ01000023">
    <property type="protein sequence ID" value="TPX15189.1"/>
    <property type="molecule type" value="Genomic_DNA"/>
</dbReference>
<accession>A0A507BCQ8</accession>
<dbReference type="RefSeq" id="XP_030996900.1">
    <property type="nucleotide sequence ID" value="XM_031139192.1"/>
</dbReference>
<feature type="transmembrane region" description="Helical" evidence="6">
    <location>
        <begin position="7"/>
        <end position="30"/>
    </location>
</feature>
<keyword evidence="3 6" id="KW-1133">Transmembrane helix</keyword>
<evidence type="ECO:0000256" key="1">
    <source>
        <dbReference type="ARBA" id="ARBA00004127"/>
    </source>
</evidence>
<dbReference type="PANTHER" id="PTHR21324">
    <property type="entry name" value="FASTING-INDUCIBLE INTEGRAL MEMBRANE PROTEIN TM6P1-RELATED"/>
    <property type="match status" value="1"/>
</dbReference>
<dbReference type="GO" id="GO:0005886">
    <property type="term" value="C:plasma membrane"/>
    <property type="evidence" value="ECO:0007669"/>
    <property type="project" value="TreeGrafter"/>
</dbReference>
<name>A0A507BCQ8_9PEZI</name>
<dbReference type="Proteomes" id="UP000319257">
    <property type="component" value="Unassembled WGS sequence"/>
</dbReference>
<feature type="transmembrane region" description="Helical" evidence="6">
    <location>
        <begin position="193"/>
        <end position="212"/>
    </location>
</feature>
<gene>
    <name evidence="8" type="ORF">E0L32_004747</name>
</gene>
<feature type="region of interest" description="Disordered" evidence="5">
    <location>
        <begin position="259"/>
        <end position="302"/>
    </location>
</feature>
<evidence type="ECO:0000256" key="5">
    <source>
        <dbReference type="SAM" id="MobiDB-lite"/>
    </source>
</evidence>
<evidence type="ECO:0000256" key="3">
    <source>
        <dbReference type="ARBA" id="ARBA00022989"/>
    </source>
</evidence>
<comment type="subcellular location">
    <subcellularLocation>
        <location evidence="1">Endomembrane system</location>
        <topology evidence="1">Multi-pass membrane protein</topology>
    </subcellularLocation>
</comment>
<dbReference type="GO" id="GO:0012505">
    <property type="term" value="C:endomembrane system"/>
    <property type="evidence" value="ECO:0007669"/>
    <property type="project" value="UniProtKB-SubCell"/>
</dbReference>
<keyword evidence="2 6" id="KW-0812">Transmembrane</keyword>
<evidence type="ECO:0000256" key="2">
    <source>
        <dbReference type="ARBA" id="ARBA00022692"/>
    </source>
</evidence>
<proteinExistence type="predicted"/>
<feature type="domain" description="CWH43-like N-terminal" evidence="7">
    <location>
        <begin position="6"/>
        <end position="246"/>
    </location>
</feature>